<comment type="caution">
    <text evidence="8">The sequence shown here is derived from an EMBL/GenBank/DDBJ whole genome shotgun (WGS) entry which is preliminary data.</text>
</comment>
<comment type="subcellular location">
    <subcellularLocation>
        <location evidence="1">Cell membrane</location>
        <topology evidence="1">Multi-pass membrane protein</topology>
    </subcellularLocation>
</comment>
<keyword evidence="3 6" id="KW-0812">Transmembrane</keyword>
<evidence type="ECO:0000256" key="4">
    <source>
        <dbReference type="ARBA" id="ARBA00022989"/>
    </source>
</evidence>
<keyword evidence="4 6" id="KW-1133">Transmembrane helix</keyword>
<dbReference type="PANTHER" id="PTHR40077">
    <property type="entry name" value="MEMBRANE PROTEIN-RELATED"/>
    <property type="match status" value="1"/>
</dbReference>
<reference evidence="9" key="1">
    <citation type="journal article" date="2019" name="Int. J. Syst. Evol. Microbiol.">
        <title>The Global Catalogue of Microorganisms (GCM) 10K type strain sequencing project: providing services to taxonomists for standard genome sequencing and annotation.</title>
        <authorList>
            <consortium name="The Broad Institute Genomics Platform"/>
            <consortium name="The Broad Institute Genome Sequencing Center for Infectious Disease"/>
            <person name="Wu L."/>
            <person name="Ma J."/>
        </authorList>
    </citation>
    <scope>NUCLEOTIDE SEQUENCE [LARGE SCALE GENOMIC DNA]</scope>
    <source>
        <strain evidence="9">JCM 18126</strain>
    </source>
</reference>
<accession>A0ABP9I6X8</accession>
<dbReference type="EMBL" id="BAABIL010000481">
    <property type="protein sequence ID" value="GAA4989519.1"/>
    <property type="molecule type" value="Genomic_DNA"/>
</dbReference>
<protein>
    <submittedName>
        <fullName evidence="8">DUF3817 domain-containing protein</fullName>
    </submittedName>
</protein>
<dbReference type="InterPro" id="IPR023845">
    <property type="entry name" value="DUF3817_TM"/>
</dbReference>
<evidence type="ECO:0000256" key="5">
    <source>
        <dbReference type="ARBA" id="ARBA00023136"/>
    </source>
</evidence>
<dbReference type="RefSeq" id="WP_345713337.1">
    <property type="nucleotide sequence ID" value="NZ_BAABIL010000481.1"/>
</dbReference>
<evidence type="ECO:0000256" key="2">
    <source>
        <dbReference type="ARBA" id="ARBA00022475"/>
    </source>
</evidence>
<dbReference type="NCBIfam" id="TIGR03954">
    <property type="entry name" value="integ_memb_HG"/>
    <property type="match status" value="1"/>
</dbReference>
<feature type="transmembrane region" description="Helical" evidence="6">
    <location>
        <begin position="64"/>
        <end position="83"/>
    </location>
</feature>
<keyword evidence="9" id="KW-1185">Reference proteome</keyword>
<sequence>MSSENSTRDARPAASPAPLGDPRKVAAALLRYRVAAWLTGIGLLVLTLVGMPQKYLDVMGGGDLVVRAMGPIHGTLYVLLLITTFDLGTRVRWSVSRMVLTALAGTVPFLSFYAERVNQRAVAGQLGRR</sequence>
<evidence type="ECO:0000313" key="8">
    <source>
        <dbReference type="EMBL" id="GAA4989519.1"/>
    </source>
</evidence>
<keyword evidence="5 6" id="KW-0472">Membrane</keyword>
<evidence type="ECO:0000256" key="3">
    <source>
        <dbReference type="ARBA" id="ARBA00022692"/>
    </source>
</evidence>
<dbReference type="Proteomes" id="UP001501195">
    <property type="component" value="Unassembled WGS sequence"/>
</dbReference>
<organism evidence="8 9">
    <name type="scientific">Kineococcus glutinatus</name>
    <dbReference type="NCBI Taxonomy" id="1070872"/>
    <lineage>
        <taxon>Bacteria</taxon>
        <taxon>Bacillati</taxon>
        <taxon>Actinomycetota</taxon>
        <taxon>Actinomycetes</taxon>
        <taxon>Kineosporiales</taxon>
        <taxon>Kineosporiaceae</taxon>
        <taxon>Kineococcus</taxon>
    </lineage>
</organism>
<evidence type="ECO:0000313" key="9">
    <source>
        <dbReference type="Proteomes" id="UP001501195"/>
    </source>
</evidence>
<name>A0ABP9I6X8_9ACTN</name>
<feature type="domain" description="DUF3817" evidence="7">
    <location>
        <begin position="30"/>
        <end position="119"/>
    </location>
</feature>
<evidence type="ECO:0000259" key="7">
    <source>
        <dbReference type="Pfam" id="PF12823"/>
    </source>
</evidence>
<gene>
    <name evidence="8" type="ORF">GCM10023225_28590</name>
</gene>
<keyword evidence="2" id="KW-1003">Cell membrane</keyword>
<evidence type="ECO:0000256" key="1">
    <source>
        <dbReference type="ARBA" id="ARBA00004651"/>
    </source>
</evidence>
<dbReference type="Pfam" id="PF12823">
    <property type="entry name" value="DUF3817"/>
    <property type="match status" value="1"/>
</dbReference>
<dbReference type="PANTHER" id="PTHR40077:SF2">
    <property type="entry name" value="MEMBRANE PROTEIN"/>
    <property type="match status" value="1"/>
</dbReference>
<proteinExistence type="predicted"/>
<feature type="transmembrane region" description="Helical" evidence="6">
    <location>
        <begin position="34"/>
        <end position="52"/>
    </location>
</feature>
<evidence type="ECO:0000256" key="6">
    <source>
        <dbReference type="SAM" id="Phobius"/>
    </source>
</evidence>